<comment type="similarity">
    <text evidence="1">Belongs to the MDM20/NAA25 family.</text>
</comment>
<sequence>MMHVLRGLGRHKDMVTMFEEAFKQQPLNEELGAQTFFANVRAGQWKSAQQIATKMHKQFKDDRYIYWSIISAILQADDITTPESMRPILYKLAHRMLSSSSTPPHLSADRFYLHLSVLQKLDLLDEAHKLLDSEVGKSICDTNLSCDELRRAIWRSRGMIQEEAAIAEMRIVDKKSRNWLEFLSILEATFCYLTAGTEPPSAEAEGKCREHMLKTRVLFTQLVEEDGPKDRSATLALLELECRARHHGLSEPSRLVEQMKAYFEKFGDKACCFEDLKPYLVLESEELSSWTTFLDSHVSSFETLNELWRVINAVKLLRYSLSEAELSVEAESQRVTLYLKHYLEGLKLGVDLATTELQPADDLVLLAGNALINLWKLTADDAHLFDAAAVLEFALTKSKHSFQARLLLVRIYRLLGAPSLALEHYRNLQIKQIQNDTLSHFALSRASTFSLASTGDLTWASECLEATQIYLSNSQDTGDFVVRAFTAEKYSQIPEFIGFEDRLDNSLQRDLMKMEHLRMRLTHEQITSDIIDMELIELKFVFDRVHYDNRDHSILSNYQPRIIPGIDKQTQLFDGPEKLGWLRSFLKLYVRALQQGSDLDDTVEEKLLIGDRPKQNVNQRDKPSLKERLAEKDEEELSELTADERDFAAFAYALATWLGPYHDYIRPPAVVVLAEAAKQTEQKTGHPLKGVDLQALNGAATNGKKDEECPPPTDAPDIVHGHFDKLGKRFLDVRASASPVPALHVATLAQEALLLFAIETLRFKSPSVVKMHKLGALASSFKTLRADAVAVLQDISADLLKLGEAQGSADSRKTLVEKSNISAEIDQDFLVGVAKRVTEARKKALDGVGKGLSRICSAYCQ</sequence>
<dbReference type="GO" id="GO:0031416">
    <property type="term" value="C:NatB complex"/>
    <property type="evidence" value="ECO:0007669"/>
    <property type="project" value="TreeGrafter"/>
</dbReference>
<dbReference type="InterPro" id="IPR019183">
    <property type="entry name" value="NAA25_NatB_aux_su"/>
</dbReference>
<dbReference type="Pfam" id="PF09797">
    <property type="entry name" value="NatB_MDM20"/>
    <property type="match status" value="1"/>
</dbReference>
<protein>
    <submittedName>
        <fullName evidence="2">Alpha-actin cytoskeleton organization protein</fullName>
    </submittedName>
</protein>
<reference evidence="2" key="1">
    <citation type="submission" date="2017-01" db="EMBL/GenBank/DDBJ databases">
        <authorList>
            <person name="Mah S.A."/>
            <person name="Swanson W.J."/>
            <person name="Moy G.W."/>
            <person name="Vacquier V.D."/>
        </authorList>
    </citation>
    <scope>NUCLEOTIDE SEQUENCE</scope>
    <source>
        <strain evidence="2">H99</strain>
        <tissue evidence="2">Sporocarp</tissue>
    </source>
</reference>
<proteinExistence type="evidence at transcript level"/>
<evidence type="ECO:0000256" key="1">
    <source>
        <dbReference type="ARBA" id="ARBA00006298"/>
    </source>
</evidence>
<name>A0A2K8JR03_MACGN</name>
<dbReference type="PANTHER" id="PTHR22767:SF3">
    <property type="entry name" value="N-ALPHA-ACETYLTRANSFERASE 25, NATB AUXILIARY SUBUNIT"/>
    <property type="match status" value="1"/>
</dbReference>
<dbReference type="PANTHER" id="PTHR22767">
    <property type="entry name" value="N-TERMINAL ACETYLTRANSFERASE-RELATED"/>
    <property type="match status" value="1"/>
</dbReference>
<organism evidence="2">
    <name type="scientific">Macrocybe gigantea</name>
    <name type="common">Giant mushroom</name>
    <name type="synonym">Tricholoma giganteum</name>
    <dbReference type="NCBI Taxonomy" id="1491104"/>
    <lineage>
        <taxon>Eukaryota</taxon>
        <taxon>Fungi</taxon>
        <taxon>Dikarya</taxon>
        <taxon>Basidiomycota</taxon>
        <taxon>Agaricomycotina</taxon>
        <taxon>Agaricomycetes</taxon>
        <taxon>Agaricomycetidae</taxon>
        <taxon>Agaricales</taxon>
        <taxon>Tricholomatineae</taxon>
        <taxon>Callistosporiaceae</taxon>
        <taxon>Macrocybe</taxon>
    </lineage>
</organism>
<evidence type="ECO:0000313" key="2">
    <source>
        <dbReference type="EMBL" id="ATU82292.1"/>
    </source>
</evidence>
<dbReference type="AlphaFoldDB" id="A0A2K8JR03"/>
<accession>A0A2K8JR03</accession>
<dbReference type="EMBL" id="KY427745">
    <property type="protein sequence ID" value="ATU82292.1"/>
    <property type="molecule type" value="mRNA"/>
</dbReference>